<keyword evidence="6 10" id="KW-0012">Acyltransferase</keyword>
<name>A0ABT0VRG5_STRGI</name>
<dbReference type="SUPFAM" id="SSF47336">
    <property type="entry name" value="ACP-like"/>
    <property type="match status" value="1"/>
</dbReference>
<evidence type="ECO:0000256" key="6">
    <source>
        <dbReference type="ARBA" id="ARBA00023315"/>
    </source>
</evidence>
<keyword evidence="2" id="KW-0596">Phosphopantetheine</keyword>
<evidence type="ECO:0000256" key="2">
    <source>
        <dbReference type="ARBA" id="ARBA00022450"/>
    </source>
</evidence>
<keyword evidence="5" id="KW-0045">Antibiotic biosynthesis</keyword>
<dbReference type="SUPFAM" id="SSF55048">
    <property type="entry name" value="Probable ACP-binding domain of malonyl-CoA ACP transacylase"/>
    <property type="match status" value="1"/>
</dbReference>
<dbReference type="InterPro" id="IPR050858">
    <property type="entry name" value="Mal-CoA-ACP_Trans/PKS_FabD"/>
</dbReference>
<evidence type="ECO:0000259" key="9">
    <source>
        <dbReference type="PROSITE" id="PS50075"/>
    </source>
</evidence>
<feature type="domain" description="Carrier" evidence="9">
    <location>
        <begin position="384"/>
        <end position="461"/>
    </location>
</feature>
<dbReference type="InterPro" id="IPR001227">
    <property type="entry name" value="Ac_transferase_dom_sf"/>
</dbReference>
<dbReference type="EC" id="2.3.1.39" evidence="1"/>
<dbReference type="EMBL" id="JAMQBH010000004">
    <property type="protein sequence ID" value="MCM2513944.1"/>
    <property type="molecule type" value="Genomic_DNA"/>
</dbReference>
<dbReference type="InterPro" id="IPR016035">
    <property type="entry name" value="Acyl_Trfase/lysoPLipase"/>
</dbReference>
<dbReference type="GO" id="GO:0016746">
    <property type="term" value="F:acyltransferase activity"/>
    <property type="evidence" value="ECO:0007669"/>
    <property type="project" value="UniProtKB-KW"/>
</dbReference>
<dbReference type="InterPro" id="IPR009081">
    <property type="entry name" value="PP-bd_ACP"/>
</dbReference>
<evidence type="ECO:0000313" key="11">
    <source>
        <dbReference type="Proteomes" id="UP001523263"/>
    </source>
</evidence>
<evidence type="ECO:0000313" key="10">
    <source>
        <dbReference type="EMBL" id="MCM2513944.1"/>
    </source>
</evidence>
<dbReference type="InterPro" id="IPR006162">
    <property type="entry name" value="Ppantetheine_attach_site"/>
</dbReference>
<dbReference type="PANTHER" id="PTHR42681:SF1">
    <property type="entry name" value="MALONYL-COA-ACYL CARRIER PROTEIN TRANSACYLASE, MITOCHONDRIAL"/>
    <property type="match status" value="1"/>
</dbReference>
<feature type="region of interest" description="Disordered" evidence="8">
    <location>
        <begin position="332"/>
        <end position="361"/>
    </location>
</feature>
<comment type="caution">
    <text evidence="10">The sequence shown here is derived from an EMBL/GenBank/DDBJ whole genome shotgun (WGS) entry which is preliminary data.</text>
</comment>
<evidence type="ECO:0000256" key="4">
    <source>
        <dbReference type="ARBA" id="ARBA00022679"/>
    </source>
</evidence>
<protein>
    <recommendedName>
        <fullName evidence="1">[acyl-carrier-protein] S-malonyltransferase</fullName>
        <ecNumber evidence="1">2.3.1.39</ecNumber>
    </recommendedName>
</protein>
<dbReference type="InterPro" id="IPR036736">
    <property type="entry name" value="ACP-like_sf"/>
</dbReference>
<comment type="catalytic activity">
    <reaction evidence="7">
        <text>holo-[ACP] + malonyl-CoA = malonyl-[ACP] + CoA</text>
        <dbReference type="Rhea" id="RHEA:41792"/>
        <dbReference type="Rhea" id="RHEA-COMP:9623"/>
        <dbReference type="Rhea" id="RHEA-COMP:9685"/>
        <dbReference type="ChEBI" id="CHEBI:57287"/>
        <dbReference type="ChEBI" id="CHEBI:57384"/>
        <dbReference type="ChEBI" id="CHEBI:64479"/>
        <dbReference type="ChEBI" id="CHEBI:78449"/>
        <dbReference type="EC" id="2.3.1.39"/>
    </reaction>
</comment>
<keyword evidence="4" id="KW-0808">Transferase</keyword>
<dbReference type="RefSeq" id="WP_251098222.1">
    <property type="nucleotide sequence ID" value="NZ_JAMQBH010000004.1"/>
</dbReference>
<dbReference type="Pfam" id="PF00550">
    <property type="entry name" value="PP-binding"/>
    <property type="match status" value="1"/>
</dbReference>
<gene>
    <name evidence="10" type="ORF">NC658_11835</name>
</gene>
<sequence length="470" mass="48565">MNPDLDLTVALFPGQGAYRAGVLAGHRERGDEAVRDTFEVVDAVAGERIGRDVSSTLFQPSPPSPAALLEQAPDILQLAVLATSVATYRLITAQGARPSLHLGHSLGEITALTCAGAYDLADATAVLCERITVVREHAREAGSMLALRCGEERARRLVELIGRPELVVAVDNADAQTVLSGPADDVATAEAIARRLGVTATPLRSPHPFHNPLLADARREFAARIGGFRSRPLSVPVYSPILGRFYRDGDDLAELLSLHLVTPVAFRGAVAALHAAGARTFVEAGAGQVLTSLVAEAHPGVHTVAPLAGRDEAAGVTAAVAALRAAAPQYTAPAPAPGAGTAATEPAGSAGPATAHAAPTTAPLQAVDAGRSGPEGATDGPGRDELTALVRTVYAEAMEYPEEIFTDDVLLEADLGVDSVKQTELLSRLGERFGLGRPPEGLRVADYNTFGKVVDFVAAGVTDSAGAGIR</sequence>
<organism evidence="10 11">
    <name type="scientific">Streptomyces griseoincarnatus</name>
    <dbReference type="NCBI Taxonomy" id="29305"/>
    <lineage>
        <taxon>Bacteria</taxon>
        <taxon>Bacillati</taxon>
        <taxon>Actinomycetota</taxon>
        <taxon>Actinomycetes</taxon>
        <taxon>Kitasatosporales</taxon>
        <taxon>Streptomycetaceae</taxon>
        <taxon>Streptomyces</taxon>
        <taxon>Streptomyces griseoincarnatus group</taxon>
    </lineage>
</organism>
<keyword evidence="3" id="KW-0597">Phosphoprotein</keyword>
<evidence type="ECO:0000256" key="3">
    <source>
        <dbReference type="ARBA" id="ARBA00022553"/>
    </source>
</evidence>
<dbReference type="Proteomes" id="UP001523263">
    <property type="component" value="Unassembled WGS sequence"/>
</dbReference>
<dbReference type="SMART" id="SM00827">
    <property type="entry name" value="PKS_AT"/>
    <property type="match status" value="1"/>
</dbReference>
<evidence type="ECO:0000256" key="7">
    <source>
        <dbReference type="ARBA" id="ARBA00048462"/>
    </source>
</evidence>
<dbReference type="PANTHER" id="PTHR42681">
    <property type="entry name" value="MALONYL-COA-ACYL CARRIER PROTEIN TRANSACYLASE, MITOCHONDRIAL"/>
    <property type="match status" value="1"/>
</dbReference>
<evidence type="ECO:0000256" key="1">
    <source>
        <dbReference type="ARBA" id="ARBA00013258"/>
    </source>
</evidence>
<keyword evidence="11" id="KW-1185">Reference proteome</keyword>
<accession>A0ABT0VRG5</accession>
<dbReference type="SUPFAM" id="SSF52151">
    <property type="entry name" value="FabD/lysophospholipase-like"/>
    <property type="match status" value="1"/>
</dbReference>
<dbReference type="PROSITE" id="PS00012">
    <property type="entry name" value="PHOSPHOPANTETHEINE"/>
    <property type="match status" value="1"/>
</dbReference>
<dbReference type="Gene3D" id="1.10.1200.10">
    <property type="entry name" value="ACP-like"/>
    <property type="match status" value="1"/>
</dbReference>
<dbReference type="PROSITE" id="PS50075">
    <property type="entry name" value="CARRIER"/>
    <property type="match status" value="1"/>
</dbReference>
<dbReference type="Gene3D" id="3.40.366.10">
    <property type="entry name" value="Malonyl-Coenzyme A Acyl Carrier Protein, domain 2"/>
    <property type="match status" value="1"/>
</dbReference>
<evidence type="ECO:0000256" key="5">
    <source>
        <dbReference type="ARBA" id="ARBA00023194"/>
    </source>
</evidence>
<dbReference type="Pfam" id="PF00698">
    <property type="entry name" value="Acyl_transf_1"/>
    <property type="match status" value="1"/>
</dbReference>
<dbReference type="InterPro" id="IPR014043">
    <property type="entry name" value="Acyl_transferase_dom"/>
</dbReference>
<dbReference type="InterPro" id="IPR016036">
    <property type="entry name" value="Malonyl_transacylase_ACP-bd"/>
</dbReference>
<evidence type="ECO:0000256" key="8">
    <source>
        <dbReference type="SAM" id="MobiDB-lite"/>
    </source>
</evidence>
<reference evidence="10 11" key="1">
    <citation type="submission" date="2022-06" db="EMBL/GenBank/DDBJ databases">
        <title>Whole genome sequence of Streptomyces griseoincarnatus RB7AG.</title>
        <authorList>
            <person name="Ray L."/>
            <person name="Behera S."/>
            <person name="Panda A.N."/>
        </authorList>
    </citation>
    <scope>NUCLEOTIDE SEQUENCE [LARGE SCALE GENOMIC DNA]</scope>
    <source>
        <strain evidence="10 11">RB7AG</strain>
    </source>
</reference>
<proteinExistence type="predicted"/>